<dbReference type="SUPFAM" id="SSF53955">
    <property type="entry name" value="Lysozyme-like"/>
    <property type="match status" value="1"/>
</dbReference>
<dbReference type="PANTHER" id="PTHR33734">
    <property type="entry name" value="LYSM DOMAIN-CONTAINING GPI-ANCHORED PROTEIN 2"/>
    <property type="match status" value="1"/>
</dbReference>
<feature type="domain" description="LysM" evidence="3">
    <location>
        <begin position="333"/>
        <end position="376"/>
    </location>
</feature>
<accession>A0A179D3R5</accession>
<dbReference type="Gene3D" id="1.10.530.10">
    <property type="match status" value="1"/>
</dbReference>
<name>A0A179D3R5_9BACT</name>
<dbReference type="STRING" id="999894.TDIS_1180"/>
<dbReference type="Proteomes" id="UP000078390">
    <property type="component" value="Unassembled WGS sequence"/>
</dbReference>
<dbReference type="InterPro" id="IPR000189">
    <property type="entry name" value="Transglyc_AS"/>
</dbReference>
<keyword evidence="2" id="KW-0812">Transmembrane</keyword>
<dbReference type="PANTHER" id="PTHR33734:SF22">
    <property type="entry name" value="MEMBRANE-BOUND LYTIC MUREIN TRANSGLYCOSYLASE D"/>
    <property type="match status" value="1"/>
</dbReference>
<keyword evidence="5" id="KW-1185">Reference proteome</keyword>
<keyword evidence="2" id="KW-1133">Transmembrane helix</keyword>
<dbReference type="InterPro" id="IPR018392">
    <property type="entry name" value="LysM"/>
</dbReference>
<dbReference type="GO" id="GO:0008932">
    <property type="term" value="F:lytic endotransglycosylase activity"/>
    <property type="evidence" value="ECO:0007669"/>
    <property type="project" value="TreeGrafter"/>
</dbReference>
<dbReference type="Pfam" id="PF01464">
    <property type="entry name" value="SLT"/>
    <property type="match status" value="1"/>
</dbReference>
<sequence length="446" mass="51932">MTLIAILAIKKAMQISKTTIIGLFYIWISFGLITQVLAFEQKIFLPGDYNDENLIEENLELLPEEIVSEELPPNLNDQINYFIYYFSVKKRKTFENWLRRSGRYLPLIRNIFSRYDLPEDLAYLAMIESGFNPFAYSRAGACGIWQFMRGTARKYGLKINYWIDERRDPEKATEAAALYLSDLYGIFGDWRLACAAYNAGEGKITRAILRYRTRDYWKLCRYRYLRRETKNYLPKWLAALVIAKNPEKYGFFVKYDPPLDYETVEVPGGTDLRVVALAAGVDYKTIKTLNAELRRAKTPPYMASYPVKVPFGTAEMVEKYLSQVKFVYHRKRLYHRVRKGETLLRIASYYKVPLKVLKRMNGLEGNLIRVGQTLVIPYPEQVSFYVAELKVSQTGLKATYYKVKKGDTLWKISQKFGVPLQKLKVWNNLSSNRILPGQVLVLWPEA</sequence>
<dbReference type="SUPFAM" id="SSF54106">
    <property type="entry name" value="LysM domain"/>
    <property type="match status" value="2"/>
</dbReference>
<dbReference type="EC" id="3.2.1.-" evidence="4"/>
<comment type="caution">
    <text evidence="4">The sequence shown here is derived from an EMBL/GenBank/DDBJ whole genome shotgun (WGS) entry which is preliminary data.</text>
</comment>
<dbReference type="InterPro" id="IPR008258">
    <property type="entry name" value="Transglycosylase_SLT_dom_1"/>
</dbReference>
<keyword evidence="2" id="KW-0472">Membrane</keyword>
<dbReference type="Gene3D" id="3.10.350.10">
    <property type="entry name" value="LysM domain"/>
    <property type="match status" value="2"/>
</dbReference>
<dbReference type="CDD" id="cd00118">
    <property type="entry name" value="LysM"/>
    <property type="match status" value="2"/>
</dbReference>
<dbReference type="PROSITE" id="PS00922">
    <property type="entry name" value="TRANSGLYCOSYLASE"/>
    <property type="match status" value="1"/>
</dbReference>
<dbReference type="GO" id="GO:0000270">
    <property type="term" value="P:peptidoglycan metabolic process"/>
    <property type="evidence" value="ECO:0007669"/>
    <property type="project" value="InterPro"/>
</dbReference>
<dbReference type="InterPro" id="IPR036779">
    <property type="entry name" value="LysM_dom_sf"/>
</dbReference>
<dbReference type="Pfam" id="PF01476">
    <property type="entry name" value="LysM"/>
    <property type="match status" value="2"/>
</dbReference>
<dbReference type="AlphaFoldDB" id="A0A179D3R5"/>
<comment type="similarity">
    <text evidence="1">Belongs to the transglycosylase Slt family.</text>
</comment>
<dbReference type="GO" id="GO:0016798">
    <property type="term" value="F:hydrolase activity, acting on glycosyl bonds"/>
    <property type="evidence" value="ECO:0007669"/>
    <property type="project" value="UniProtKB-KW"/>
</dbReference>
<evidence type="ECO:0000313" key="4">
    <source>
        <dbReference type="EMBL" id="OAQ20724.1"/>
    </source>
</evidence>
<reference evidence="4 5" key="1">
    <citation type="submission" date="2016-04" db="EMBL/GenBank/DDBJ databases">
        <title>Genome analysis of Thermosulfurimonas dismutans, the first thermophilic sulfur-disproportionating bacterium of the phylum Thermodesulfobacteria.</title>
        <authorList>
            <person name="Mardanov A.V."/>
            <person name="Beletsky A.V."/>
            <person name="Kadnikov V.V."/>
            <person name="Slobodkin A.I."/>
            <person name="Ravin N.V."/>
        </authorList>
    </citation>
    <scope>NUCLEOTIDE SEQUENCE [LARGE SCALE GENOMIC DNA]</scope>
    <source>
        <strain evidence="4 5">S95</strain>
    </source>
</reference>
<keyword evidence="4" id="KW-0326">Glycosidase</keyword>
<evidence type="ECO:0000256" key="1">
    <source>
        <dbReference type="ARBA" id="ARBA00007734"/>
    </source>
</evidence>
<dbReference type="SMART" id="SM00257">
    <property type="entry name" value="LysM"/>
    <property type="match status" value="2"/>
</dbReference>
<feature type="domain" description="LysM" evidence="3">
    <location>
        <begin position="399"/>
        <end position="442"/>
    </location>
</feature>
<evidence type="ECO:0000259" key="3">
    <source>
        <dbReference type="PROSITE" id="PS51782"/>
    </source>
</evidence>
<organism evidence="4 5">
    <name type="scientific">Thermosulfurimonas dismutans</name>
    <dbReference type="NCBI Taxonomy" id="999894"/>
    <lineage>
        <taxon>Bacteria</taxon>
        <taxon>Pseudomonadati</taxon>
        <taxon>Thermodesulfobacteriota</taxon>
        <taxon>Thermodesulfobacteria</taxon>
        <taxon>Thermodesulfobacteriales</taxon>
        <taxon>Thermodesulfobacteriaceae</taxon>
        <taxon>Thermosulfurimonas</taxon>
    </lineage>
</organism>
<proteinExistence type="inferred from homology"/>
<dbReference type="InterPro" id="IPR023346">
    <property type="entry name" value="Lysozyme-like_dom_sf"/>
</dbReference>
<dbReference type="CDD" id="cd16894">
    <property type="entry name" value="MltD-like"/>
    <property type="match status" value="1"/>
</dbReference>
<keyword evidence="4" id="KW-0378">Hydrolase</keyword>
<gene>
    <name evidence="4" type="ORF">TDIS_1180</name>
</gene>
<dbReference type="PATRIC" id="fig|999894.6.peg.1175"/>
<protein>
    <submittedName>
        <fullName evidence="4">Membrane-bound lytic murein transglycosylase D</fullName>
        <ecNumber evidence="4">3.2.1.-</ecNumber>
    </submittedName>
</protein>
<evidence type="ECO:0000256" key="2">
    <source>
        <dbReference type="SAM" id="Phobius"/>
    </source>
</evidence>
<dbReference type="GO" id="GO:0016020">
    <property type="term" value="C:membrane"/>
    <property type="evidence" value="ECO:0007669"/>
    <property type="project" value="InterPro"/>
</dbReference>
<dbReference type="PROSITE" id="PS51782">
    <property type="entry name" value="LYSM"/>
    <property type="match status" value="2"/>
</dbReference>
<evidence type="ECO:0000313" key="5">
    <source>
        <dbReference type="Proteomes" id="UP000078390"/>
    </source>
</evidence>
<feature type="transmembrane region" description="Helical" evidence="2">
    <location>
        <begin position="20"/>
        <end position="39"/>
    </location>
</feature>
<dbReference type="EMBL" id="LWLG01000007">
    <property type="protein sequence ID" value="OAQ20724.1"/>
    <property type="molecule type" value="Genomic_DNA"/>
</dbReference>